<comment type="pathway">
    <text evidence="1">Cofactor biosynthesis; adenosylcobalamin biosynthesis; adenosylcobalamin from cob(II)yrinate a,c-diamide: step 2/7.</text>
</comment>
<dbReference type="GO" id="GO:0005524">
    <property type="term" value="F:ATP binding"/>
    <property type="evidence" value="ECO:0007669"/>
    <property type="project" value="InterPro"/>
</dbReference>
<dbReference type="PIRSF" id="PIRSF015617">
    <property type="entry name" value="Adensltrnsf_CobA"/>
    <property type="match status" value="1"/>
</dbReference>
<dbReference type="GO" id="GO:0008817">
    <property type="term" value="F:corrinoid adenosyltransferase activity"/>
    <property type="evidence" value="ECO:0007669"/>
    <property type="project" value="UniProtKB-EC"/>
</dbReference>
<dbReference type="CDD" id="cd00561">
    <property type="entry name" value="CobA_ACA"/>
    <property type="match status" value="1"/>
</dbReference>
<evidence type="ECO:0000256" key="8">
    <source>
        <dbReference type="ARBA" id="ARBA00048555"/>
    </source>
</evidence>
<evidence type="ECO:0000256" key="9">
    <source>
        <dbReference type="ARBA" id="ARBA00048692"/>
    </source>
</evidence>
<protein>
    <recommendedName>
        <fullName evidence="3">corrinoid adenosyltransferase</fullName>
        <ecNumber evidence="3">2.5.1.17</ecNumber>
    </recommendedName>
    <alternativeName>
        <fullName evidence="5">Cob(II)alamin adenosyltransferase</fullName>
    </alternativeName>
    <alternativeName>
        <fullName evidence="7">Cob(II)yrinic acid a,c-diamide adenosyltransferase</fullName>
    </alternativeName>
    <alternativeName>
        <fullName evidence="6">Cobinamide/cobalamin adenosyltransferase</fullName>
    </alternativeName>
</protein>
<evidence type="ECO:0000256" key="6">
    <source>
        <dbReference type="ARBA" id="ARBA00033334"/>
    </source>
</evidence>
<proteinExistence type="inferred from homology"/>
<evidence type="ECO:0000256" key="2">
    <source>
        <dbReference type="ARBA" id="ARBA00007487"/>
    </source>
</evidence>
<evidence type="ECO:0000256" key="5">
    <source>
        <dbReference type="ARBA" id="ARBA00031529"/>
    </source>
</evidence>
<organism evidence="10">
    <name type="scientific">Thermosulfidibacter takaii</name>
    <dbReference type="NCBI Taxonomy" id="412593"/>
    <lineage>
        <taxon>Bacteria</taxon>
        <taxon>Pseudomonadati</taxon>
        <taxon>Thermosulfidibacterota</taxon>
        <taxon>Thermosulfidibacteria</taxon>
        <taxon>Thermosulfidibacterales</taxon>
        <taxon>Thermosulfidibacteraceae</taxon>
    </lineage>
</organism>
<dbReference type="InterPro" id="IPR003724">
    <property type="entry name" value="CblAdoTrfase_CobA"/>
</dbReference>
<gene>
    <name evidence="10" type="ORF">ENF32_00140</name>
</gene>
<evidence type="ECO:0000313" key="10">
    <source>
        <dbReference type="EMBL" id="HDD52467.1"/>
    </source>
</evidence>
<dbReference type="EC" id="2.5.1.17" evidence="3"/>
<comment type="similarity">
    <text evidence="2">Belongs to the Cob(I)alamin adenosyltransferase family.</text>
</comment>
<accession>A0A7C0U5C8</accession>
<sequence length="179" mass="20361">MGKKLKEGYIHIYTGDGKGKTTAALGLAFRAVGHDYKVFMIQFMKGCIEYGELETARRLAPYMTIAQMGRDTFVNKNDPDHVDVEWAQKGVALAHEIMEKNEVDILILDEINVAVDYGLVSLEQAIELMEKKPKDMELIMTGRYAHPELIKRAHLVTEMVEIKHYYSLLGVDSREGIER</sequence>
<comment type="function">
    <text evidence="4">Required for both de novo synthesis of the corrin ring for the assimilation of exogenous corrinoids. Participates in the adenosylation of a variety of incomplete and complete corrinoids.</text>
</comment>
<dbReference type="InterPro" id="IPR027417">
    <property type="entry name" value="P-loop_NTPase"/>
</dbReference>
<dbReference type="PANTHER" id="PTHR46638">
    <property type="entry name" value="CORRINOID ADENOSYLTRANSFERASE"/>
    <property type="match status" value="1"/>
</dbReference>
<reference evidence="10" key="1">
    <citation type="journal article" date="2020" name="mSystems">
        <title>Genome- and Community-Level Interaction Insights into Carbon Utilization and Element Cycling Functions of Hydrothermarchaeota in Hydrothermal Sediment.</title>
        <authorList>
            <person name="Zhou Z."/>
            <person name="Liu Y."/>
            <person name="Xu W."/>
            <person name="Pan J."/>
            <person name="Luo Z.H."/>
            <person name="Li M."/>
        </authorList>
    </citation>
    <scope>NUCLEOTIDE SEQUENCE [LARGE SCALE GENOMIC DNA]</scope>
    <source>
        <strain evidence="10">HyVt-115</strain>
    </source>
</reference>
<dbReference type="PANTHER" id="PTHR46638:SF1">
    <property type="entry name" value="CORRINOID ADENOSYLTRANSFERASE"/>
    <property type="match status" value="1"/>
</dbReference>
<comment type="caution">
    <text evidence="10">The sequence shown here is derived from an EMBL/GenBank/DDBJ whole genome shotgun (WGS) entry which is preliminary data.</text>
</comment>
<dbReference type="Pfam" id="PF02572">
    <property type="entry name" value="CobA_CobO_BtuR"/>
    <property type="match status" value="1"/>
</dbReference>
<evidence type="ECO:0000256" key="3">
    <source>
        <dbReference type="ARBA" id="ARBA00012454"/>
    </source>
</evidence>
<name>A0A7C0U5C8_9BACT</name>
<comment type="catalytic activity">
    <reaction evidence="9">
        <text>2 cob(II)alamin + reduced [electron-transfer flavoprotein] + 2 ATP = 2 adenosylcob(III)alamin + 2 triphosphate + oxidized [electron-transfer flavoprotein] + 3 H(+)</text>
        <dbReference type="Rhea" id="RHEA:28671"/>
        <dbReference type="Rhea" id="RHEA-COMP:10685"/>
        <dbReference type="Rhea" id="RHEA-COMP:10686"/>
        <dbReference type="ChEBI" id="CHEBI:15378"/>
        <dbReference type="ChEBI" id="CHEBI:16304"/>
        <dbReference type="ChEBI" id="CHEBI:18036"/>
        <dbReference type="ChEBI" id="CHEBI:18408"/>
        <dbReference type="ChEBI" id="CHEBI:30616"/>
        <dbReference type="ChEBI" id="CHEBI:57692"/>
        <dbReference type="ChEBI" id="CHEBI:58307"/>
        <dbReference type="EC" id="2.5.1.17"/>
    </reaction>
</comment>
<evidence type="ECO:0000256" key="7">
    <source>
        <dbReference type="ARBA" id="ARBA00033354"/>
    </source>
</evidence>
<evidence type="ECO:0000256" key="1">
    <source>
        <dbReference type="ARBA" id="ARBA00005121"/>
    </source>
</evidence>
<evidence type="ECO:0000256" key="4">
    <source>
        <dbReference type="ARBA" id="ARBA00024929"/>
    </source>
</evidence>
<dbReference type="SUPFAM" id="SSF52540">
    <property type="entry name" value="P-loop containing nucleoside triphosphate hydrolases"/>
    <property type="match status" value="1"/>
</dbReference>
<dbReference type="GO" id="GO:0009236">
    <property type="term" value="P:cobalamin biosynthetic process"/>
    <property type="evidence" value="ECO:0007669"/>
    <property type="project" value="InterPro"/>
</dbReference>
<dbReference type="Gene3D" id="3.40.50.300">
    <property type="entry name" value="P-loop containing nucleotide triphosphate hydrolases"/>
    <property type="match status" value="1"/>
</dbReference>
<comment type="catalytic activity">
    <reaction evidence="8">
        <text>2 cob(II)yrinate a,c diamide + reduced [electron-transfer flavoprotein] + 2 ATP = 2 adenosylcob(III)yrinate a,c-diamide + 2 triphosphate + oxidized [electron-transfer flavoprotein] + 3 H(+)</text>
        <dbReference type="Rhea" id="RHEA:11528"/>
        <dbReference type="Rhea" id="RHEA-COMP:10685"/>
        <dbReference type="Rhea" id="RHEA-COMP:10686"/>
        <dbReference type="ChEBI" id="CHEBI:15378"/>
        <dbReference type="ChEBI" id="CHEBI:18036"/>
        <dbReference type="ChEBI" id="CHEBI:30616"/>
        <dbReference type="ChEBI" id="CHEBI:57692"/>
        <dbReference type="ChEBI" id="CHEBI:58307"/>
        <dbReference type="ChEBI" id="CHEBI:58503"/>
        <dbReference type="ChEBI" id="CHEBI:58537"/>
        <dbReference type="EC" id="2.5.1.17"/>
    </reaction>
</comment>
<dbReference type="Proteomes" id="UP000885690">
    <property type="component" value="Unassembled WGS sequence"/>
</dbReference>
<dbReference type="EMBL" id="DQWS01000006">
    <property type="protein sequence ID" value="HDD52467.1"/>
    <property type="molecule type" value="Genomic_DNA"/>
</dbReference>
<dbReference type="AlphaFoldDB" id="A0A7C0U5C8"/>